<evidence type="ECO:0000256" key="6">
    <source>
        <dbReference type="SAM" id="SignalP"/>
    </source>
</evidence>
<dbReference type="EMBL" id="SACS01000013">
    <property type="protein sequence ID" value="RVU35711.1"/>
    <property type="molecule type" value="Genomic_DNA"/>
</dbReference>
<dbReference type="InterPro" id="IPR010583">
    <property type="entry name" value="MipA"/>
</dbReference>
<keyword evidence="3 6" id="KW-0732">Signal</keyword>
<dbReference type="PANTHER" id="PTHR38776">
    <property type="entry name" value="MLTA-INTERACTING PROTEIN-RELATED"/>
    <property type="match status" value="1"/>
</dbReference>
<dbReference type="GO" id="GO:0009279">
    <property type="term" value="C:cell outer membrane"/>
    <property type="evidence" value="ECO:0007669"/>
    <property type="project" value="UniProtKB-SubCell"/>
</dbReference>
<feature type="chain" id="PRO_5019360431" evidence="6">
    <location>
        <begin position="18"/>
        <end position="284"/>
    </location>
</feature>
<comment type="similarity">
    <text evidence="2">Belongs to the MipA/OmpV family.</text>
</comment>
<dbReference type="AlphaFoldDB" id="A0A437QMF6"/>
<dbReference type="Pfam" id="PF06629">
    <property type="entry name" value="MipA"/>
    <property type="match status" value="1"/>
</dbReference>
<name>A0A437QMF6_9GAMM</name>
<proteinExistence type="inferred from homology"/>
<comment type="caution">
    <text evidence="7">The sequence shown here is derived from an EMBL/GenBank/DDBJ whole genome shotgun (WGS) entry which is preliminary data.</text>
</comment>
<reference evidence="7 8" key="1">
    <citation type="submission" date="2019-01" db="EMBL/GenBank/DDBJ databases">
        <authorList>
            <person name="Chen W.-M."/>
        </authorList>
    </citation>
    <scope>NUCLEOTIDE SEQUENCE [LARGE SCALE GENOMIC DNA]</scope>
    <source>
        <strain evidence="7 8">KYPC3</strain>
    </source>
</reference>
<dbReference type="GO" id="GO:0009252">
    <property type="term" value="P:peptidoglycan biosynthetic process"/>
    <property type="evidence" value="ECO:0007669"/>
    <property type="project" value="TreeGrafter"/>
</dbReference>
<evidence type="ECO:0000313" key="8">
    <source>
        <dbReference type="Proteomes" id="UP000283077"/>
    </source>
</evidence>
<protein>
    <submittedName>
        <fullName evidence="7">MipA/OmpV family protein</fullName>
    </submittedName>
</protein>
<evidence type="ECO:0000256" key="3">
    <source>
        <dbReference type="ARBA" id="ARBA00022729"/>
    </source>
</evidence>
<keyword evidence="5" id="KW-0998">Cell outer membrane</keyword>
<dbReference type="PANTHER" id="PTHR38776:SF1">
    <property type="entry name" value="MLTA-INTERACTING PROTEIN-RELATED"/>
    <property type="match status" value="1"/>
</dbReference>
<accession>A0A437QMF6</accession>
<organism evidence="7 8">
    <name type="scientific">Rheinheimera riviphila</name>
    <dbReference type="NCBI Taxonomy" id="1834037"/>
    <lineage>
        <taxon>Bacteria</taxon>
        <taxon>Pseudomonadati</taxon>
        <taxon>Pseudomonadota</taxon>
        <taxon>Gammaproteobacteria</taxon>
        <taxon>Chromatiales</taxon>
        <taxon>Chromatiaceae</taxon>
        <taxon>Rheinheimera</taxon>
    </lineage>
</organism>
<evidence type="ECO:0000256" key="1">
    <source>
        <dbReference type="ARBA" id="ARBA00004442"/>
    </source>
</evidence>
<gene>
    <name evidence="7" type="ORF">EOE67_12860</name>
</gene>
<dbReference type="Proteomes" id="UP000283077">
    <property type="component" value="Unassembled WGS sequence"/>
</dbReference>
<dbReference type="OrthoDB" id="5731040at2"/>
<comment type="subcellular location">
    <subcellularLocation>
        <location evidence="1">Cell outer membrane</location>
    </subcellularLocation>
</comment>
<keyword evidence="4" id="KW-0472">Membrane</keyword>
<evidence type="ECO:0000313" key="7">
    <source>
        <dbReference type="EMBL" id="RVU35711.1"/>
    </source>
</evidence>
<sequence>MRLIFIFLTLLPMWAMADQCTANTPPSTDCAETGRWQFSLAIGAGHRSNPLLGGRNFPLNLMPDLNYYGKHWFFDNGTLGYSWVLADDLQLSLISRLNEEKGYFRRHHLSNVFTGQVSGSTAFIGPAQKYQQNIELSVADLAKRPTAVDAGWQLDWFTPLIQWKLNWLHDVSGQYHGQHASIAASHGWQNQYGHWQLSSALTWKSSQLIDTYYALDQSFEAELDRLNHSWQPELKLSWNYPLTRDWSMLAFYRYRWLDDAMTVSPLVTENSVRSWFVGVSYRFF</sequence>
<feature type="signal peptide" evidence="6">
    <location>
        <begin position="1"/>
        <end position="17"/>
    </location>
</feature>
<evidence type="ECO:0000256" key="5">
    <source>
        <dbReference type="ARBA" id="ARBA00023237"/>
    </source>
</evidence>
<evidence type="ECO:0000256" key="2">
    <source>
        <dbReference type="ARBA" id="ARBA00005722"/>
    </source>
</evidence>
<evidence type="ECO:0000256" key="4">
    <source>
        <dbReference type="ARBA" id="ARBA00023136"/>
    </source>
</evidence>
<keyword evidence="8" id="KW-1185">Reference proteome</keyword>